<proteinExistence type="inferred from homology"/>
<dbReference type="InterPro" id="IPR005299">
    <property type="entry name" value="MeTrfase_7"/>
</dbReference>
<gene>
    <name evidence="7" type="primary">LOC107016251</name>
</gene>
<dbReference type="InterPro" id="IPR042086">
    <property type="entry name" value="MeTrfase_capping"/>
</dbReference>
<evidence type="ECO:0000256" key="4">
    <source>
        <dbReference type="ARBA" id="ARBA00022723"/>
    </source>
</evidence>
<sequence>MEVTKVLHMNKGMGDASYAKNSLLQQKVILMTKSITDEAISSLYNNLSSRETICIADLGCSSGPNTFLSVSQFIQTIDKERKKKGRHKSPEFHVFLNDLPSNDFNTIFQLLPTFHQSLRKQNMGEDGLLFDPSNCFVTGVAGSFYTRLFPSNSLHFVHSSYSLHWLSQVPDGIKNNKGNIYLTSTSPTSVHKAYYEQFERDFVTFLKYRSEELMKNGRMVLTMLGRKNEDRFSQGCSYEWELLATTLKLLIAQQKVILMTKSITDEAISSLYNNLSSRETIRIADLGCSSGPNTFLAVSQFIQTIDKERKKKGRHKSPEFHVFLNDLPSNDFNTIFQLLPTFHQSLRKQNMGEDGLLFDPSNCFVTGVAGSFYTRLFPSNSLHFVHSSYSLHWLSQVPDGIKNNKGNIYLTSTSPTSVHKAYYEQFERDFVTFLKYRSEELMKNGRMVLTMLGRKNEDRFSQGCSYEWELLATTLKLLIAQESIDEEKVNSFNIPLYNPSPSEVMYIVEKERFFTIDILKTSEIQRNSCDDEKYDMAKSFRSVAEPLLVSHFGHDELNMDQVIHKYNQVIANDRKAMEKIMFVNVTVSLTNIN</sequence>
<evidence type="ECO:0000256" key="1">
    <source>
        <dbReference type="ARBA" id="ARBA00007967"/>
    </source>
</evidence>
<keyword evidence="6" id="KW-1185">Reference proteome</keyword>
<evidence type="ECO:0000256" key="5">
    <source>
        <dbReference type="ARBA" id="ARBA00022842"/>
    </source>
</evidence>
<keyword evidence="5" id="KW-0460">Magnesium</keyword>
<evidence type="ECO:0000313" key="7">
    <source>
        <dbReference type="RefSeq" id="XP_027771950.1"/>
    </source>
</evidence>
<dbReference type="Gene3D" id="3.40.50.150">
    <property type="entry name" value="Vaccinia Virus protein VP39"/>
    <property type="match status" value="2"/>
</dbReference>
<keyword evidence="2" id="KW-0489">Methyltransferase</keyword>
<keyword evidence="3" id="KW-0808">Transferase</keyword>
<evidence type="ECO:0000256" key="3">
    <source>
        <dbReference type="ARBA" id="ARBA00022679"/>
    </source>
</evidence>
<dbReference type="Proteomes" id="UP000694930">
    <property type="component" value="Chromosome 4"/>
</dbReference>
<organism evidence="6 7">
    <name type="scientific">Solanum pennellii</name>
    <name type="common">Tomato</name>
    <name type="synonym">Lycopersicon pennellii</name>
    <dbReference type="NCBI Taxonomy" id="28526"/>
    <lineage>
        <taxon>Eukaryota</taxon>
        <taxon>Viridiplantae</taxon>
        <taxon>Streptophyta</taxon>
        <taxon>Embryophyta</taxon>
        <taxon>Tracheophyta</taxon>
        <taxon>Spermatophyta</taxon>
        <taxon>Magnoliopsida</taxon>
        <taxon>eudicotyledons</taxon>
        <taxon>Gunneridae</taxon>
        <taxon>Pentapetalae</taxon>
        <taxon>asterids</taxon>
        <taxon>lamiids</taxon>
        <taxon>Solanales</taxon>
        <taxon>Solanaceae</taxon>
        <taxon>Solanoideae</taxon>
        <taxon>Solaneae</taxon>
        <taxon>Solanum</taxon>
        <taxon>Solanum subgen. Lycopersicon</taxon>
    </lineage>
</organism>
<dbReference type="InterPro" id="IPR029063">
    <property type="entry name" value="SAM-dependent_MTases_sf"/>
</dbReference>
<evidence type="ECO:0000256" key="2">
    <source>
        <dbReference type="ARBA" id="ARBA00022603"/>
    </source>
</evidence>
<comment type="similarity">
    <text evidence="1">Belongs to the methyltransferase superfamily. Type-7 methyltransferase family.</text>
</comment>
<reference evidence="6" key="1">
    <citation type="journal article" date="2014" name="Nat. Genet.">
        <title>The genome of the stress-tolerant wild tomato species Solanum pennellii.</title>
        <authorList>
            <person name="Bolger A."/>
            <person name="Scossa F."/>
            <person name="Bolger M.E."/>
            <person name="Lanz C."/>
            <person name="Maumus F."/>
            <person name="Tohge T."/>
            <person name="Quesneville H."/>
            <person name="Alseekh S."/>
            <person name="Sorensen I."/>
            <person name="Lichtenstein G."/>
            <person name="Fich E.A."/>
            <person name="Conte M."/>
            <person name="Keller H."/>
            <person name="Schneeberger K."/>
            <person name="Schwacke R."/>
            <person name="Ofner I."/>
            <person name="Vrebalov J."/>
            <person name="Xu Y."/>
            <person name="Osorio S."/>
            <person name="Aflitos S.A."/>
            <person name="Schijlen E."/>
            <person name="Jimenez-Gomez J.M."/>
            <person name="Ryngajllo M."/>
            <person name="Kimura S."/>
            <person name="Kumar R."/>
            <person name="Koenig D."/>
            <person name="Headland L.R."/>
            <person name="Maloof J.N."/>
            <person name="Sinha N."/>
            <person name="van Ham R.C."/>
            <person name="Lankhorst R.K."/>
            <person name="Mao L."/>
            <person name="Vogel A."/>
            <person name="Arsova B."/>
            <person name="Panstruga R."/>
            <person name="Fei Z."/>
            <person name="Rose J.K."/>
            <person name="Zamir D."/>
            <person name="Carrari F."/>
            <person name="Giovannoni J.J."/>
            <person name="Weigel D."/>
            <person name="Usadel B."/>
            <person name="Fernie A.R."/>
        </authorList>
    </citation>
    <scope>NUCLEOTIDE SEQUENCE [LARGE SCALE GENOMIC DNA]</scope>
    <source>
        <strain evidence="6">cv. LA0716</strain>
    </source>
</reference>
<name>A0ABM1V882_SOLPN</name>
<dbReference type="Gene3D" id="1.10.1200.270">
    <property type="entry name" value="Methyltransferase, alpha-helical capping domain"/>
    <property type="match status" value="1"/>
</dbReference>
<reference evidence="7" key="2">
    <citation type="submission" date="2025-08" db="UniProtKB">
        <authorList>
            <consortium name="RefSeq"/>
        </authorList>
    </citation>
    <scope>IDENTIFICATION</scope>
</reference>
<dbReference type="RefSeq" id="XP_027771950.1">
    <property type="nucleotide sequence ID" value="XM_027916149.1"/>
</dbReference>
<accession>A0ABM1V882</accession>
<dbReference type="GeneID" id="107016251"/>
<dbReference type="PANTHER" id="PTHR31009">
    <property type="entry name" value="S-ADENOSYL-L-METHIONINE:CARBOXYL METHYLTRANSFERASE FAMILY PROTEIN"/>
    <property type="match status" value="1"/>
</dbReference>
<keyword evidence="4" id="KW-0479">Metal-binding</keyword>
<dbReference type="Pfam" id="PF03492">
    <property type="entry name" value="Methyltransf_7"/>
    <property type="match status" value="2"/>
</dbReference>
<evidence type="ECO:0000313" key="6">
    <source>
        <dbReference type="Proteomes" id="UP000694930"/>
    </source>
</evidence>
<dbReference type="SUPFAM" id="SSF53335">
    <property type="entry name" value="S-adenosyl-L-methionine-dependent methyltransferases"/>
    <property type="match status" value="2"/>
</dbReference>
<protein>
    <submittedName>
        <fullName evidence="7">Salicylate carboxymethyltransferase-like isoform X1</fullName>
    </submittedName>
</protein>